<accession>A0A1A8Y095</accession>
<dbReference type="EMBL" id="FLQY01000360">
    <property type="protein sequence ID" value="SBT10600.1"/>
    <property type="molecule type" value="Genomic_DNA"/>
</dbReference>
<dbReference type="PROSITE" id="PS50005">
    <property type="entry name" value="TPR"/>
    <property type="match status" value="4"/>
</dbReference>
<evidence type="ECO:0000313" key="4">
    <source>
        <dbReference type="Proteomes" id="UP000199600"/>
    </source>
</evidence>
<dbReference type="Pfam" id="PF14559">
    <property type="entry name" value="TPR_19"/>
    <property type="match status" value="1"/>
</dbReference>
<dbReference type="InterPro" id="IPR011990">
    <property type="entry name" value="TPR-like_helical_dom_sf"/>
</dbReference>
<evidence type="ECO:0000256" key="2">
    <source>
        <dbReference type="SAM" id="SignalP"/>
    </source>
</evidence>
<dbReference type="PANTHER" id="PTHR12558:SF13">
    <property type="entry name" value="CELL DIVISION CYCLE PROTEIN 27 HOMOLOG"/>
    <property type="match status" value="1"/>
</dbReference>
<keyword evidence="3" id="KW-0449">Lipoprotein</keyword>
<dbReference type="InterPro" id="IPR014266">
    <property type="entry name" value="PEP-CTERM_TPR_PrsT"/>
</dbReference>
<proteinExistence type="predicted"/>
<dbReference type="Pfam" id="PF13181">
    <property type="entry name" value="TPR_8"/>
    <property type="match status" value="1"/>
</dbReference>
<name>A0A1A8Y095_9RHOO</name>
<dbReference type="PROSITE" id="PS51257">
    <property type="entry name" value="PROKAR_LIPOPROTEIN"/>
    <property type="match status" value="1"/>
</dbReference>
<evidence type="ECO:0000256" key="1">
    <source>
        <dbReference type="PROSITE-ProRule" id="PRU00339"/>
    </source>
</evidence>
<keyword evidence="1" id="KW-0802">TPR repeat</keyword>
<reference evidence="3 4" key="1">
    <citation type="submission" date="2016-06" db="EMBL/GenBank/DDBJ databases">
        <authorList>
            <person name="Kjaerup R.B."/>
            <person name="Dalgaard T.S."/>
            <person name="Juul-Madsen H.R."/>
        </authorList>
    </citation>
    <scope>NUCLEOTIDE SEQUENCE [LARGE SCALE GENOMIC DNA]</scope>
    <source>
        <strain evidence="3">2</strain>
    </source>
</reference>
<dbReference type="InterPro" id="IPR019734">
    <property type="entry name" value="TPR_rpt"/>
</dbReference>
<feature type="repeat" description="TPR" evidence="1">
    <location>
        <begin position="844"/>
        <end position="877"/>
    </location>
</feature>
<dbReference type="NCBIfam" id="TIGR02917">
    <property type="entry name" value="PEP_TPR_lipo"/>
    <property type="match status" value="1"/>
</dbReference>
<dbReference type="PANTHER" id="PTHR12558">
    <property type="entry name" value="CELL DIVISION CYCLE 16,23,27"/>
    <property type="match status" value="1"/>
</dbReference>
<dbReference type="Pfam" id="PF13432">
    <property type="entry name" value="TPR_16"/>
    <property type="match status" value="6"/>
</dbReference>
<dbReference type="AlphaFoldDB" id="A0A1A8Y095"/>
<keyword evidence="4" id="KW-1185">Reference proteome</keyword>
<organism evidence="3 4">
    <name type="scientific">Candidatus Propionivibrio aalborgensis</name>
    <dbReference type="NCBI Taxonomy" id="1860101"/>
    <lineage>
        <taxon>Bacteria</taxon>
        <taxon>Pseudomonadati</taxon>
        <taxon>Pseudomonadota</taxon>
        <taxon>Betaproteobacteria</taxon>
        <taxon>Rhodocyclales</taxon>
        <taxon>Rhodocyclaceae</taxon>
        <taxon>Propionivibrio</taxon>
    </lineage>
</organism>
<keyword evidence="2" id="KW-0732">Signal</keyword>
<feature type="chain" id="PRO_5008381894" evidence="2">
    <location>
        <begin position="23"/>
        <end position="924"/>
    </location>
</feature>
<feature type="repeat" description="TPR" evidence="1">
    <location>
        <begin position="132"/>
        <end position="165"/>
    </location>
</feature>
<protein>
    <submittedName>
        <fullName evidence="3">PEP-CTERM system TPR-repeat lipoprotein</fullName>
    </submittedName>
</protein>
<dbReference type="Proteomes" id="UP000199600">
    <property type="component" value="Unassembled WGS sequence"/>
</dbReference>
<dbReference type="Gene3D" id="1.25.40.10">
    <property type="entry name" value="Tetratricopeptide repeat domain"/>
    <property type="match status" value="5"/>
</dbReference>
<sequence length="924" mass="99127">MTIRKYVNKAAASTLLVAMILAGCGGETPESMLASARNYMANNDNKAAAIQLKNALQKNPDLGEARFLLGKTLLDGGESTSAEIELRKAKDLNYSADQVVPLLARTQLMLGQPKKVTEDLAKVQLTSPESKADLLVTTGQAYLMMGNIDASQTAFDEALTAVPGYGPALVGQARIKAVKRDLPGALALLESALEKSPKLYDAWQLKGDILYAQGDAKGATEAYRKALEGKADYLPAHSSLVTRFLQDGSLDEAGKQLEAMKKVAPQHPQTILLQAQLSYRQKNFKAAQESVQKYLGAIPDSTLGLQLAGAIEYELKSYSMAETYLTKVLSKTPELGLARRILIASYLRSGQPAKALATLQPVLDKIEKDSNMLALAGEVYMQNGDAEKAGDYFSKAAALDPTNIGKRTAVALSQLVEGETSTAYRELEEIASVDTGIKADMALIASQLRSRKFDQALKSIAGLEKKQPENPLAPYLRGIALLGKADKPAASKSFEQALVMNPAYFPAAAILANLDMADKKPEDAKKRFEGVLAKDPKNVQALLALAELRAKTGGKLDEVAGLIDKAIVANPSEAAPRIALIGIYMGAKETKKALVAAQDALAVLPNHPQVLDAAGRAQQAAGEFNQALATYGKLATLAPNSPQPYLRMAEIQVAAKNKEAAMQDLRKALSVKSDSVEAQRGIMMLDLDAGRTAEALAMARQIQKQRPKEAVGYMLEGDAHALKKSWNEAATAYRNGLKQNSETALAVKLHAVLVAGGGSGEADRFADSWIKEHAKDLQFRLYLAEAATARKDYATASKHYRVLVDAQPNNPATLNNLAWALAQNKDPKAIEFAEKANKLAPDQPALMDTLGVLLVDKGDTARGLELLQKAVSLAPQSALIRFNFAKALVKAGKKDEAKRELDELAKLGDKFPAQAEVAKLLQGL</sequence>
<feature type="signal peptide" evidence="2">
    <location>
        <begin position="1"/>
        <end position="22"/>
    </location>
</feature>
<evidence type="ECO:0000313" key="3">
    <source>
        <dbReference type="EMBL" id="SBT10600.1"/>
    </source>
</evidence>
<dbReference type="Pfam" id="PF13174">
    <property type="entry name" value="TPR_6"/>
    <property type="match status" value="1"/>
</dbReference>
<feature type="repeat" description="TPR" evidence="1">
    <location>
        <begin position="608"/>
        <end position="641"/>
    </location>
</feature>
<gene>
    <name evidence="3" type="ORF">PROAA_580004</name>
</gene>
<dbReference type="SMART" id="SM00028">
    <property type="entry name" value="TPR"/>
    <property type="match status" value="18"/>
</dbReference>
<feature type="repeat" description="TPR" evidence="1">
    <location>
        <begin position="370"/>
        <end position="403"/>
    </location>
</feature>
<dbReference type="SUPFAM" id="SSF48452">
    <property type="entry name" value="TPR-like"/>
    <property type="match status" value="5"/>
</dbReference>